<dbReference type="InterPro" id="IPR024185">
    <property type="entry name" value="FTHF_cligase-like_sf"/>
</dbReference>
<feature type="domain" description="LUD" evidence="1">
    <location>
        <begin position="16"/>
        <end position="160"/>
    </location>
</feature>
<reference evidence="2" key="1">
    <citation type="submission" date="2023-03" db="EMBL/GenBank/DDBJ databases">
        <authorList>
            <person name="Steffen K."/>
            <person name="Cardenas P."/>
        </authorList>
    </citation>
    <scope>NUCLEOTIDE SEQUENCE</scope>
</reference>
<gene>
    <name evidence="2" type="ORF">GBAR_LOCUS7957</name>
</gene>
<keyword evidence="3" id="KW-1185">Reference proteome</keyword>
<evidence type="ECO:0000313" key="3">
    <source>
        <dbReference type="Proteomes" id="UP001174909"/>
    </source>
</evidence>
<dbReference type="AlphaFoldDB" id="A0AA35RJ00"/>
<sequence>MATEQQGKFEVDEAAIQRTVEGLKGRNVDAVVAENGVEARQILIDMIPDGAEVFKSTSETLDTIGYSDYIRETDRYKNLSLEISEEPDRERQRELRRLAGVAEYFVGSVHAIAETGEVLVASGSGSQLGAYVFDAKNVIWVAGVQKICPTLDDAMARIRGFSVERHHEWAVAQGRAAAPMGKLMIFENEQNVNRIKMVLIKESLGW</sequence>
<protein>
    <recommendedName>
        <fullName evidence="1">LUD domain-containing protein</fullName>
    </recommendedName>
</protein>
<dbReference type="SUPFAM" id="SSF100950">
    <property type="entry name" value="NagB/RpiA/CoA transferase-like"/>
    <property type="match status" value="1"/>
</dbReference>
<dbReference type="Gene3D" id="3.40.50.10420">
    <property type="entry name" value="NagB/RpiA/CoA transferase-like"/>
    <property type="match status" value="1"/>
</dbReference>
<organism evidence="2 3">
    <name type="scientific">Geodia barretti</name>
    <name type="common">Barrett's horny sponge</name>
    <dbReference type="NCBI Taxonomy" id="519541"/>
    <lineage>
        <taxon>Eukaryota</taxon>
        <taxon>Metazoa</taxon>
        <taxon>Porifera</taxon>
        <taxon>Demospongiae</taxon>
        <taxon>Heteroscleromorpha</taxon>
        <taxon>Tetractinellida</taxon>
        <taxon>Astrophorina</taxon>
        <taxon>Geodiidae</taxon>
        <taxon>Geodia</taxon>
    </lineage>
</organism>
<dbReference type="Proteomes" id="UP001174909">
    <property type="component" value="Unassembled WGS sequence"/>
</dbReference>
<comment type="caution">
    <text evidence="2">The sequence shown here is derived from an EMBL/GenBank/DDBJ whole genome shotgun (WGS) entry which is preliminary data.</text>
</comment>
<dbReference type="PANTHER" id="PTHR36179">
    <property type="entry name" value="LUD_DOM DOMAIN-CONTAINING PROTEIN"/>
    <property type="match status" value="1"/>
</dbReference>
<name>A0AA35RJ00_GEOBA</name>
<dbReference type="EMBL" id="CASHTH010001184">
    <property type="protein sequence ID" value="CAI8012410.1"/>
    <property type="molecule type" value="Genomic_DNA"/>
</dbReference>
<dbReference type="InterPro" id="IPR003741">
    <property type="entry name" value="LUD_dom"/>
</dbReference>
<accession>A0AA35RJ00</accession>
<dbReference type="PANTHER" id="PTHR36179:SF2">
    <property type="entry name" value="LUD DOMAIN-CONTAINING PROTEIN"/>
    <property type="match status" value="1"/>
</dbReference>
<dbReference type="Pfam" id="PF02589">
    <property type="entry name" value="LUD_dom"/>
    <property type="match status" value="1"/>
</dbReference>
<dbReference type="InterPro" id="IPR037171">
    <property type="entry name" value="NagB/RpiA_transferase-like"/>
</dbReference>
<proteinExistence type="predicted"/>
<evidence type="ECO:0000313" key="2">
    <source>
        <dbReference type="EMBL" id="CAI8012410.1"/>
    </source>
</evidence>
<evidence type="ECO:0000259" key="1">
    <source>
        <dbReference type="Pfam" id="PF02589"/>
    </source>
</evidence>